<keyword evidence="2" id="KW-1185">Reference proteome</keyword>
<dbReference type="InterPro" id="IPR036045">
    <property type="entry name" value="Sec1-like_sf"/>
</dbReference>
<dbReference type="InterPro" id="IPR027482">
    <property type="entry name" value="Sec1-like_dom2"/>
</dbReference>
<dbReference type="Proteomes" id="UP000242450">
    <property type="component" value="Chromosome 5"/>
</dbReference>
<comment type="caution">
    <text evidence="1">The sequence shown here is derived from an EMBL/GenBank/DDBJ whole genome shotgun (WGS) entry which is preliminary data.</text>
</comment>
<sequence length="145" mass="15791">MQAIQEINEAFLIYHLSARRTASEAGLEPHQKAGTDAGCNLNPLQSVKQRKVFAGMASAPAISGIAKRVPNTRSQCATKAVQKQRNLPVFRDMKSNGGASSVLRNKNPFQEATVFVLGEGNCTEYQKLVDNRKGKQGKHVLYGCC</sequence>
<organism evidence="1 2">
    <name type="scientific">Cervus elaphus hippelaphus</name>
    <name type="common">European red deer</name>
    <dbReference type="NCBI Taxonomy" id="46360"/>
    <lineage>
        <taxon>Eukaryota</taxon>
        <taxon>Metazoa</taxon>
        <taxon>Chordata</taxon>
        <taxon>Craniata</taxon>
        <taxon>Vertebrata</taxon>
        <taxon>Euteleostomi</taxon>
        <taxon>Mammalia</taxon>
        <taxon>Eutheria</taxon>
        <taxon>Laurasiatheria</taxon>
        <taxon>Artiodactyla</taxon>
        <taxon>Ruminantia</taxon>
        <taxon>Pecora</taxon>
        <taxon>Cervidae</taxon>
        <taxon>Cervinae</taxon>
        <taxon>Cervus</taxon>
    </lineage>
</organism>
<name>A0A212D826_CEREH</name>
<evidence type="ECO:0000313" key="2">
    <source>
        <dbReference type="Proteomes" id="UP000242450"/>
    </source>
</evidence>
<accession>A0A212D826</accession>
<dbReference type="AlphaFoldDB" id="A0A212D826"/>
<reference evidence="1 2" key="1">
    <citation type="journal article" date="2018" name="Mol. Genet. Genomics">
        <title>The red deer Cervus elaphus genome CerEla1.0: sequencing, annotating, genes, and chromosomes.</title>
        <authorList>
            <person name="Bana N.A."/>
            <person name="Nyiri A."/>
            <person name="Nagy J."/>
            <person name="Frank K."/>
            <person name="Nagy T."/>
            <person name="Steger V."/>
            <person name="Schiller M."/>
            <person name="Lakatos P."/>
            <person name="Sugar L."/>
            <person name="Horn P."/>
            <person name="Barta E."/>
            <person name="Orosz L."/>
        </authorList>
    </citation>
    <scope>NUCLEOTIDE SEQUENCE [LARGE SCALE GENOMIC DNA]</scope>
    <source>
        <strain evidence="1">Hungarian</strain>
    </source>
</reference>
<gene>
    <name evidence="1" type="ORF">Celaphus_00000415</name>
</gene>
<proteinExistence type="predicted"/>
<dbReference type="Gene3D" id="3.40.50.1910">
    <property type="match status" value="1"/>
</dbReference>
<protein>
    <submittedName>
        <fullName evidence="1">Uncharacterized protein</fullName>
    </submittedName>
</protein>
<dbReference type="SUPFAM" id="SSF56815">
    <property type="entry name" value="Sec1/munc18-like (SM) proteins"/>
    <property type="match status" value="1"/>
</dbReference>
<dbReference type="OrthoDB" id="10251230at2759"/>
<evidence type="ECO:0000313" key="1">
    <source>
        <dbReference type="EMBL" id="OWK14410.1"/>
    </source>
</evidence>
<dbReference type="EMBL" id="MKHE01000005">
    <property type="protein sequence ID" value="OWK14410.1"/>
    <property type="molecule type" value="Genomic_DNA"/>
</dbReference>